<evidence type="ECO:0000256" key="1">
    <source>
        <dbReference type="ARBA" id="ARBA00022737"/>
    </source>
</evidence>
<evidence type="ECO:0000313" key="10">
    <source>
        <dbReference type="Proteomes" id="UP000095284"/>
    </source>
</evidence>
<keyword evidence="1" id="KW-0677">Repeat</keyword>
<dbReference type="InterPro" id="IPR019734">
    <property type="entry name" value="TPR_rpt"/>
</dbReference>
<reference evidence="12" key="1">
    <citation type="submission" date="2016-11" db="UniProtKB">
        <authorList>
            <consortium name="WormBaseParasite"/>
        </authorList>
    </citation>
    <scope>IDENTIFICATION</scope>
</reference>
<gene>
    <name evidence="8" type="ORF">BXYJ_LOCUS6051</name>
</gene>
<comment type="similarity">
    <text evidence="3">Belongs to the RPAP3 family.</text>
</comment>
<dbReference type="Proteomes" id="UP000095284">
    <property type="component" value="Unplaced"/>
</dbReference>
<evidence type="ECO:0000259" key="7">
    <source>
        <dbReference type="Pfam" id="PF13877"/>
    </source>
</evidence>
<dbReference type="InterPro" id="IPR051966">
    <property type="entry name" value="RPAP3"/>
</dbReference>
<proteinExistence type="inferred from homology"/>
<keyword evidence="2 5" id="KW-0802">TPR repeat</keyword>
<dbReference type="OrthoDB" id="245563at2759"/>
<evidence type="ECO:0000256" key="3">
    <source>
        <dbReference type="ARBA" id="ARBA00038275"/>
    </source>
</evidence>
<dbReference type="SMR" id="A0A1I7SAX8"/>
<dbReference type="Gene3D" id="1.25.40.10">
    <property type="entry name" value="Tetratricopeptide repeat domain"/>
    <property type="match status" value="1"/>
</dbReference>
<evidence type="ECO:0000256" key="2">
    <source>
        <dbReference type="ARBA" id="ARBA00022803"/>
    </source>
</evidence>
<dbReference type="SUPFAM" id="SSF48452">
    <property type="entry name" value="TPR-like"/>
    <property type="match status" value="1"/>
</dbReference>
<feature type="region of interest" description="Disordered" evidence="6">
    <location>
        <begin position="169"/>
        <end position="200"/>
    </location>
</feature>
<accession>A0A1I7SAX8</accession>
<dbReference type="PROSITE" id="PS50005">
    <property type="entry name" value="TPR"/>
    <property type="match status" value="1"/>
</dbReference>
<dbReference type="PANTHER" id="PTHR46423:SF1">
    <property type="entry name" value="RNA POLYMERASE II-ASSOCIATED PROTEIN 3"/>
    <property type="match status" value="1"/>
</dbReference>
<dbReference type="AlphaFoldDB" id="A0A1I7SAX8"/>
<dbReference type="InterPro" id="IPR025986">
    <property type="entry name" value="RPAP3-like_C"/>
</dbReference>
<name>A0A1I7SAX8_BURXY</name>
<evidence type="ECO:0000256" key="5">
    <source>
        <dbReference type="PROSITE-ProRule" id="PRU00339"/>
    </source>
</evidence>
<dbReference type="Pfam" id="PF13877">
    <property type="entry name" value="RPAP3_C"/>
    <property type="match status" value="1"/>
</dbReference>
<evidence type="ECO:0000313" key="8">
    <source>
        <dbReference type="EMBL" id="CAD5220183.1"/>
    </source>
</evidence>
<protein>
    <recommendedName>
        <fullName evidence="4">RNA polymerase II-associated protein 3</fullName>
    </recommendedName>
</protein>
<evidence type="ECO:0000256" key="6">
    <source>
        <dbReference type="SAM" id="MobiDB-lite"/>
    </source>
</evidence>
<dbReference type="EMBL" id="CAJFCV020000003">
    <property type="protein sequence ID" value="CAG9106079.1"/>
    <property type="molecule type" value="Genomic_DNA"/>
</dbReference>
<dbReference type="EMBL" id="CAJFDI010000003">
    <property type="protein sequence ID" value="CAD5220183.1"/>
    <property type="molecule type" value="Genomic_DNA"/>
</dbReference>
<feature type="compositionally biased region" description="Acidic residues" evidence="6">
    <location>
        <begin position="183"/>
        <end position="197"/>
    </location>
</feature>
<dbReference type="WBParaSite" id="BXY_1017500.1">
    <property type="protein sequence ID" value="BXY_1017500.1"/>
    <property type="gene ID" value="BXY_1017500"/>
</dbReference>
<dbReference type="SMART" id="SM00028">
    <property type="entry name" value="TPR"/>
    <property type="match status" value="3"/>
</dbReference>
<feature type="domain" description="RNA-polymerase II-associated protein 3-like C-terminal" evidence="7">
    <location>
        <begin position="201"/>
        <end position="286"/>
    </location>
</feature>
<dbReference type="Proteomes" id="UP000659654">
    <property type="component" value="Unassembled WGS sequence"/>
</dbReference>
<dbReference type="InterPro" id="IPR011990">
    <property type="entry name" value="TPR-like_helical_dom_sf"/>
</dbReference>
<evidence type="ECO:0000313" key="11">
    <source>
        <dbReference type="Proteomes" id="UP000659654"/>
    </source>
</evidence>
<evidence type="ECO:0000313" key="12">
    <source>
        <dbReference type="WBParaSite" id="BXY_1017500.1"/>
    </source>
</evidence>
<dbReference type="Pfam" id="PF00515">
    <property type="entry name" value="TPR_1"/>
    <property type="match status" value="1"/>
</dbReference>
<feature type="repeat" description="TPR" evidence="5">
    <location>
        <begin position="38"/>
        <end position="71"/>
    </location>
</feature>
<evidence type="ECO:0000256" key="4">
    <source>
        <dbReference type="ARBA" id="ARBA00040133"/>
    </source>
</evidence>
<dbReference type="Proteomes" id="UP000582659">
    <property type="component" value="Unassembled WGS sequence"/>
</dbReference>
<reference evidence="9" key="2">
    <citation type="submission" date="2020-08" db="EMBL/GenBank/DDBJ databases">
        <authorList>
            <person name="Kikuchi T."/>
        </authorList>
    </citation>
    <scope>NUCLEOTIDE SEQUENCE</scope>
    <source>
        <strain evidence="8">Ka4C1</strain>
    </source>
</reference>
<organism evidence="10 12">
    <name type="scientific">Bursaphelenchus xylophilus</name>
    <name type="common">Pinewood nematode worm</name>
    <name type="synonym">Aphelenchoides xylophilus</name>
    <dbReference type="NCBI Taxonomy" id="6326"/>
    <lineage>
        <taxon>Eukaryota</taxon>
        <taxon>Metazoa</taxon>
        <taxon>Ecdysozoa</taxon>
        <taxon>Nematoda</taxon>
        <taxon>Chromadorea</taxon>
        <taxon>Rhabditida</taxon>
        <taxon>Tylenchina</taxon>
        <taxon>Tylenchomorpha</taxon>
        <taxon>Aphelenchoidea</taxon>
        <taxon>Aphelenchoididae</taxon>
        <taxon>Bursaphelenchus</taxon>
    </lineage>
</organism>
<dbReference type="eggNOG" id="KOG4648">
    <property type="taxonomic scope" value="Eukaryota"/>
</dbReference>
<dbReference type="GO" id="GO:0101031">
    <property type="term" value="C:protein folding chaperone complex"/>
    <property type="evidence" value="ECO:0007669"/>
    <property type="project" value="TreeGrafter"/>
</dbReference>
<keyword evidence="11" id="KW-1185">Reference proteome</keyword>
<dbReference type="PANTHER" id="PTHR46423">
    <property type="entry name" value="RNA POLYMERASE II-ASSOCIATED PROTEIN 3"/>
    <property type="match status" value="1"/>
</dbReference>
<sequence length="317" mass="36316">MSKEAEALRLEGNEHFKHKRFNNAVKSYSKALEFEVTPVILGNRAQAYLKMESYEKALADTTEALKLDPKHEKSLYRRALAAEKLKLFGRARADVDRLLDIDPMNRDVVMLLERLGKQMDEPELKITTFSKSEALQSKTALKEIQIKPINDKVPDLDKINLNQARISVDEEMDDQKPIPDSDLPLEEEQGSQMEYDDLPPPPQTSSEFYTAFVDLRHDPKLFAKYFLTIDPFYFEPVFGGVLDFETLVCLFKGLNSCDLIGESVLQMLLSLSKVSRFDLCILMAADDIKPDLENYLRRYPTNLGDLVQEVKKAYMCC</sequence>
<evidence type="ECO:0000313" key="9">
    <source>
        <dbReference type="EMBL" id="CAG9106079.1"/>
    </source>
</evidence>